<protein>
    <recommendedName>
        <fullName evidence="3">Urease accessory protein UreD</fullName>
    </recommendedName>
</protein>
<evidence type="ECO:0000256" key="2">
    <source>
        <dbReference type="ARBA" id="ARBA00023186"/>
    </source>
</evidence>
<accession>A0ABP8R348</accession>
<dbReference type="InterPro" id="IPR002669">
    <property type="entry name" value="UreD"/>
</dbReference>
<dbReference type="Proteomes" id="UP001500503">
    <property type="component" value="Unassembled WGS sequence"/>
</dbReference>
<evidence type="ECO:0000256" key="3">
    <source>
        <dbReference type="HAMAP-Rule" id="MF_01384"/>
    </source>
</evidence>
<keyword evidence="3" id="KW-0996">Nickel insertion</keyword>
<keyword evidence="2 3" id="KW-0143">Chaperone</keyword>
<dbReference type="PANTHER" id="PTHR33643">
    <property type="entry name" value="UREASE ACCESSORY PROTEIN D"/>
    <property type="match status" value="1"/>
</dbReference>
<dbReference type="RefSeq" id="WP_345474511.1">
    <property type="nucleotide sequence ID" value="NZ_BAABHF010000057.1"/>
</dbReference>
<evidence type="ECO:0000256" key="1">
    <source>
        <dbReference type="ARBA" id="ARBA00007177"/>
    </source>
</evidence>
<dbReference type="HAMAP" id="MF_01384">
    <property type="entry name" value="UreD"/>
    <property type="match status" value="1"/>
</dbReference>
<dbReference type="PANTHER" id="PTHR33643:SF1">
    <property type="entry name" value="UREASE ACCESSORY PROTEIN D"/>
    <property type="match status" value="1"/>
</dbReference>
<comment type="subcellular location">
    <subcellularLocation>
        <location evidence="3">Cytoplasm</location>
    </subcellularLocation>
</comment>
<dbReference type="EMBL" id="BAABHF010000057">
    <property type="protein sequence ID" value="GAA4516916.1"/>
    <property type="molecule type" value="Genomic_DNA"/>
</dbReference>
<comment type="caution">
    <text evidence="5">The sequence shown here is derived from an EMBL/GenBank/DDBJ whole genome shotgun (WGS) entry which is preliminary data.</text>
</comment>
<comment type="subunit">
    <text evidence="3">UreD, UreF and UreG form a complex that acts as a GTP-hydrolysis-dependent molecular chaperone, activating the urease apoprotein by helping to assemble the nickel containing metallocenter of UreC. The UreE protein probably delivers the nickel.</text>
</comment>
<organism evidence="5 6">
    <name type="scientific">Actinoallomurus oryzae</name>
    <dbReference type="NCBI Taxonomy" id="502180"/>
    <lineage>
        <taxon>Bacteria</taxon>
        <taxon>Bacillati</taxon>
        <taxon>Actinomycetota</taxon>
        <taxon>Actinomycetes</taxon>
        <taxon>Streptosporangiales</taxon>
        <taxon>Thermomonosporaceae</taxon>
        <taxon>Actinoallomurus</taxon>
    </lineage>
</organism>
<name>A0ABP8R348_9ACTN</name>
<feature type="region of interest" description="Disordered" evidence="4">
    <location>
        <begin position="256"/>
        <end position="282"/>
    </location>
</feature>
<gene>
    <name evidence="3" type="primary">ureD</name>
    <name evidence="5" type="ORF">GCM10023191_088510</name>
</gene>
<evidence type="ECO:0000313" key="5">
    <source>
        <dbReference type="EMBL" id="GAA4516916.1"/>
    </source>
</evidence>
<reference evidence="6" key="1">
    <citation type="journal article" date="2019" name="Int. J. Syst. Evol. Microbiol.">
        <title>The Global Catalogue of Microorganisms (GCM) 10K type strain sequencing project: providing services to taxonomists for standard genome sequencing and annotation.</title>
        <authorList>
            <consortium name="The Broad Institute Genomics Platform"/>
            <consortium name="The Broad Institute Genome Sequencing Center for Infectious Disease"/>
            <person name="Wu L."/>
            <person name="Ma J."/>
        </authorList>
    </citation>
    <scope>NUCLEOTIDE SEQUENCE [LARGE SCALE GENOMIC DNA]</scope>
    <source>
        <strain evidence="6">JCM 17933</strain>
    </source>
</reference>
<keyword evidence="3" id="KW-0963">Cytoplasm</keyword>
<keyword evidence="6" id="KW-1185">Reference proteome</keyword>
<evidence type="ECO:0000256" key="4">
    <source>
        <dbReference type="SAM" id="MobiDB-lite"/>
    </source>
</evidence>
<sequence>MARLATEADPRGRTRVQILRSGWPLMLRTTLPREPDVVTGWVARDDVAQVHLTAAGAGPIGGDRLRLEVRVGQGSALILGEVSPTLLLPGPHGERSRTEIDIHVAAGATLAWLPELVIAAQDCRHRTDIRVTLHAGARLLLREEILFGRHQEQPGTFRQRLRVVRDHRPLYDQELAVGPGTPGWDGPAVTAGHRSAGTLLVVDPDGSAPAPATARAPHTAVMALAGPATMVSTLAPDTATLRRRLDTALARIVTGRRQATVQRSPRGAGPAGIRVRVPPRRR</sequence>
<comment type="similarity">
    <text evidence="1 3">Belongs to the UreD family.</text>
</comment>
<comment type="function">
    <text evidence="3">Required for maturation of urease via the functional incorporation of the urease nickel metallocenter.</text>
</comment>
<dbReference type="Pfam" id="PF01774">
    <property type="entry name" value="UreD"/>
    <property type="match status" value="1"/>
</dbReference>
<proteinExistence type="inferred from homology"/>
<evidence type="ECO:0000313" key="6">
    <source>
        <dbReference type="Proteomes" id="UP001500503"/>
    </source>
</evidence>